<gene>
    <name evidence="2" type="primary">tsaB</name>
    <name evidence="2" type="ORF">E0485_14410</name>
</gene>
<dbReference type="InterPro" id="IPR022496">
    <property type="entry name" value="T6A_TsaB"/>
</dbReference>
<dbReference type="AlphaFoldDB" id="A0A4R4E976"/>
<evidence type="ECO:0000313" key="3">
    <source>
        <dbReference type="Proteomes" id="UP000295418"/>
    </source>
</evidence>
<dbReference type="SUPFAM" id="SSF53067">
    <property type="entry name" value="Actin-like ATPase domain"/>
    <property type="match status" value="1"/>
</dbReference>
<dbReference type="GO" id="GO:0002949">
    <property type="term" value="P:tRNA threonylcarbamoyladenosine modification"/>
    <property type="evidence" value="ECO:0007669"/>
    <property type="project" value="InterPro"/>
</dbReference>
<dbReference type="InterPro" id="IPR000905">
    <property type="entry name" value="Gcp-like_dom"/>
</dbReference>
<dbReference type="PANTHER" id="PTHR11735:SF11">
    <property type="entry name" value="TRNA THREONYLCARBAMOYLADENOSINE BIOSYNTHESIS PROTEIN TSAB"/>
    <property type="match status" value="1"/>
</dbReference>
<dbReference type="CDD" id="cd24032">
    <property type="entry name" value="ASKHA_NBD_TsaB"/>
    <property type="match status" value="1"/>
</dbReference>
<sequence>MVSFVRGEQVELMEANNETIKPEYILGIDTSTSNMTIALLKNGKVVQEHDTEAVRNHSVQLLPNIQSLLKDAEIKPKDLSLLAVGQGPGSYTGVRIGVTTAKTFAWSLGVPLIGVSSLHAMARSGLRQYAEVNRCDIKAGKQARYLIPLMDARRNQVFTAVYRHGNVDGEGAGWDCLKQDGIRLMPKLLEEVAELLAGQSSQKDAMEQPLEVIFVGETELFAEQINRFEEEFGNAKFKVAIFPSSIRGAEIGYLANERWHESDAKTDDVFDFVPNYARLTEAEANLLKAKQETK</sequence>
<proteinExistence type="predicted"/>
<protein>
    <submittedName>
        <fullName evidence="2">tRNA (Adenosine(37)-N6)-threonylcarbamoyltransferase complex dimerization subunit type 1 TsaB</fullName>
    </submittedName>
</protein>
<dbReference type="Pfam" id="PF00814">
    <property type="entry name" value="TsaD"/>
    <property type="match status" value="1"/>
</dbReference>
<dbReference type="EMBL" id="SKFG01000013">
    <property type="protein sequence ID" value="TCZ76386.1"/>
    <property type="molecule type" value="Genomic_DNA"/>
</dbReference>
<name>A0A4R4E976_9BACL</name>
<accession>A0A4R4E976</accession>
<dbReference type="GO" id="GO:0005829">
    <property type="term" value="C:cytosol"/>
    <property type="evidence" value="ECO:0007669"/>
    <property type="project" value="TreeGrafter"/>
</dbReference>
<reference evidence="2 3" key="1">
    <citation type="submission" date="2019-03" db="EMBL/GenBank/DDBJ databases">
        <authorList>
            <person name="Kim M.K.M."/>
        </authorList>
    </citation>
    <scope>NUCLEOTIDE SEQUENCE [LARGE SCALE GENOMIC DNA]</scope>
    <source>
        <strain evidence="2 3">18JY21-1</strain>
    </source>
</reference>
<keyword evidence="2" id="KW-0808">Transferase</keyword>
<dbReference type="NCBIfam" id="TIGR03725">
    <property type="entry name" value="T6A_YeaZ"/>
    <property type="match status" value="1"/>
</dbReference>
<evidence type="ECO:0000313" key="2">
    <source>
        <dbReference type="EMBL" id="TCZ76386.1"/>
    </source>
</evidence>
<dbReference type="GO" id="GO:0016740">
    <property type="term" value="F:transferase activity"/>
    <property type="evidence" value="ECO:0007669"/>
    <property type="project" value="UniProtKB-KW"/>
</dbReference>
<feature type="domain" description="Gcp-like" evidence="1">
    <location>
        <begin position="52"/>
        <end position="284"/>
    </location>
</feature>
<comment type="caution">
    <text evidence="2">The sequence shown here is derived from an EMBL/GenBank/DDBJ whole genome shotgun (WGS) entry which is preliminary data.</text>
</comment>
<dbReference type="OrthoDB" id="9784166at2"/>
<evidence type="ECO:0000259" key="1">
    <source>
        <dbReference type="Pfam" id="PF00814"/>
    </source>
</evidence>
<organism evidence="2 3">
    <name type="scientific">Paenibacillus albiflavus</name>
    <dbReference type="NCBI Taxonomy" id="2545760"/>
    <lineage>
        <taxon>Bacteria</taxon>
        <taxon>Bacillati</taxon>
        <taxon>Bacillota</taxon>
        <taxon>Bacilli</taxon>
        <taxon>Bacillales</taxon>
        <taxon>Paenibacillaceae</taxon>
        <taxon>Paenibacillus</taxon>
    </lineage>
</organism>
<dbReference type="Gene3D" id="3.30.420.40">
    <property type="match status" value="1"/>
</dbReference>
<dbReference type="Proteomes" id="UP000295418">
    <property type="component" value="Unassembled WGS sequence"/>
</dbReference>
<dbReference type="InterPro" id="IPR043129">
    <property type="entry name" value="ATPase_NBD"/>
</dbReference>
<keyword evidence="3" id="KW-1185">Reference proteome</keyword>
<dbReference type="PANTHER" id="PTHR11735">
    <property type="entry name" value="TRNA N6-ADENOSINE THREONYLCARBAMOYLTRANSFERASE"/>
    <property type="match status" value="1"/>
</dbReference>